<gene>
    <name evidence="1" type="ORF">IPA_04790</name>
</gene>
<dbReference type="EMBL" id="CP006868">
    <property type="protein sequence ID" value="UXD21489.1"/>
    <property type="molecule type" value="Genomic_DNA"/>
</dbReference>
<sequence length="78" mass="9642">MVRRRQVKVREVLGRKIVNNKEYKYTYYTLPLNIYIPKHIVERYDRDYILEINPETGEIRAYPKKLAEQKEQKQEEQQ</sequence>
<proteinExistence type="predicted"/>
<protein>
    <submittedName>
        <fullName evidence="1">Uncharacterized protein</fullName>
    </submittedName>
</protein>
<keyword evidence="2" id="KW-1185">Reference proteome</keyword>
<reference evidence="1" key="1">
    <citation type="submission" date="2013-11" db="EMBL/GenBank/DDBJ databases">
        <title>Comparative genomics of Ignicoccus.</title>
        <authorList>
            <person name="Podar M."/>
        </authorList>
    </citation>
    <scope>NUCLEOTIDE SEQUENCE</scope>
    <source>
        <strain evidence="1">DSM 13166</strain>
    </source>
</reference>
<dbReference type="KEGG" id="ipc:IPA_04790"/>
<evidence type="ECO:0000313" key="1">
    <source>
        <dbReference type="EMBL" id="UXD21489.1"/>
    </source>
</evidence>
<accession>A0A977K9I8</accession>
<dbReference type="AlphaFoldDB" id="A0A977K9I8"/>
<evidence type="ECO:0000313" key="2">
    <source>
        <dbReference type="Proteomes" id="UP001063698"/>
    </source>
</evidence>
<name>A0A977K9I8_9CREN</name>
<organism evidence="1 2">
    <name type="scientific">Ignicoccus pacificus DSM 13166</name>
    <dbReference type="NCBI Taxonomy" id="940294"/>
    <lineage>
        <taxon>Archaea</taxon>
        <taxon>Thermoproteota</taxon>
        <taxon>Thermoprotei</taxon>
        <taxon>Desulfurococcales</taxon>
        <taxon>Desulfurococcaceae</taxon>
        <taxon>Ignicoccus</taxon>
    </lineage>
</organism>
<dbReference type="Proteomes" id="UP001063698">
    <property type="component" value="Chromosome"/>
</dbReference>